<dbReference type="PRINTS" id="PR00385">
    <property type="entry name" value="P450"/>
</dbReference>
<dbReference type="PANTHER" id="PTHR47955:SF15">
    <property type="entry name" value="CYTOCHROME P450 71A2-LIKE"/>
    <property type="match status" value="1"/>
</dbReference>
<comment type="subcellular location">
    <subcellularLocation>
        <location evidence="2">Microsome membrane</location>
        <topology evidence="2">Single-pass membrane protein</topology>
    </subcellularLocation>
</comment>
<keyword evidence="8 12" id="KW-0560">Oxidoreductase</keyword>
<evidence type="ECO:0000256" key="12">
    <source>
        <dbReference type="RuleBase" id="RU000461"/>
    </source>
</evidence>
<keyword evidence="9 11" id="KW-0408">Iron</keyword>
<evidence type="ECO:0000256" key="3">
    <source>
        <dbReference type="ARBA" id="ARBA00010617"/>
    </source>
</evidence>
<evidence type="ECO:0000313" key="15">
    <source>
        <dbReference type="Proteomes" id="UP001237642"/>
    </source>
</evidence>
<accession>A0AAD8M766</accession>
<keyword evidence="13" id="KW-0472">Membrane</keyword>
<evidence type="ECO:0000256" key="6">
    <source>
        <dbReference type="ARBA" id="ARBA00022824"/>
    </source>
</evidence>
<evidence type="ECO:0000256" key="7">
    <source>
        <dbReference type="ARBA" id="ARBA00022848"/>
    </source>
</evidence>
<dbReference type="GO" id="GO:0005506">
    <property type="term" value="F:iron ion binding"/>
    <property type="evidence" value="ECO:0007669"/>
    <property type="project" value="InterPro"/>
</dbReference>
<dbReference type="PRINTS" id="PR00465">
    <property type="entry name" value="EP450IV"/>
</dbReference>
<dbReference type="GO" id="GO:0016705">
    <property type="term" value="F:oxidoreductase activity, acting on paired donors, with incorporation or reduction of molecular oxygen"/>
    <property type="evidence" value="ECO:0007669"/>
    <property type="project" value="InterPro"/>
</dbReference>
<evidence type="ECO:0000256" key="5">
    <source>
        <dbReference type="ARBA" id="ARBA00022723"/>
    </source>
</evidence>
<comment type="cofactor">
    <cofactor evidence="1 11">
        <name>heme</name>
        <dbReference type="ChEBI" id="CHEBI:30413"/>
    </cofactor>
</comment>
<evidence type="ECO:0000256" key="10">
    <source>
        <dbReference type="ARBA" id="ARBA00023033"/>
    </source>
</evidence>
<dbReference type="GO" id="GO:0020037">
    <property type="term" value="F:heme binding"/>
    <property type="evidence" value="ECO:0007669"/>
    <property type="project" value="InterPro"/>
</dbReference>
<keyword evidence="10 12" id="KW-0503">Monooxygenase</keyword>
<dbReference type="EMBL" id="JAUIZM010000009">
    <property type="protein sequence ID" value="KAK1363181.1"/>
    <property type="molecule type" value="Genomic_DNA"/>
</dbReference>
<evidence type="ECO:0000256" key="8">
    <source>
        <dbReference type="ARBA" id="ARBA00023002"/>
    </source>
</evidence>
<evidence type="ECO:0000256" key="1">
    <source>
        <dbReference type="ARBA" id="ARBA00001971"/>
    </source>
</evidence>
<dbReference type="GO" id="GO:0044550">
    <property type="term" value="P:secondary metabolite biosynthetic process"/>
    <property type="evidence" value="ECO:0007669"/>
    <property type="project" value="UniProtKB-ARBA"/>
</dbReference>
<reference evidence="14" key="1">
    <citation type="submission" date="2023-02" db="EMBL/GenBank/DDBJ databases">
        <title>Genome of toxic invasive species Heracleum sosnowskyi carries increased number of genes despite the absence of recent whole-genome duplications.</title>
        <authorList>
            <person name="Schelkunov M."/>
            <person name="Shtratnikova V."/>
            <person name="Makarenko M."/>
            <person name="Klepikova A."/>
            <person name="Omelchenko D."/>
            <person name="Novikova G."/>
            <person name="Obukhova E."/>
            <person name="Bogdanov V."/>
            <person name="Penin A."/>
            <person name="Logacheva M."/>
        </authorList>
    </citation>
    <scope>NUCLEOTIDE SEQUENCE</scope>
    <source>
        <strain evidence="14">Hsosn_3</strain>
        <tissue evidence="14">Leaf</tissue>
    </source>
</reference>
<keyword evidence="15" id="KW-1185">Reference proteome</keyword>
<feature type="transmembrane region" description="Helical" evidence="13">
    <location>
        <begin position="12"/>
        <end position="29"/>
    </location>
</feature>
<organism evidence="14 15">
    <name type="scientific">Heracleum sosnowskyi</name>
    <dbReference type="NCBI Taxonomy" id="360622"/>
    <lineage>
        <taxon>Eukaryota</taxon>
        <taxon>Viridiplantae</taxon>
        <taxon>Streptophyta</taxon>
        <taxon>Embryophyta</taxon>
        <taxon>Tracheophyta</taxon>
        <taxon>Spermatophyta</taxon>
        <taxon>Magnoliopsida</taxon>
        <taxon>eudicotyledons</taxon>
        <taxon>Gunneridae</taxon>
        <taxon>Pentapetalae</taxon>
        <taxon>asterids</taxon>
        <taxon>campanulids</taxon>
        <taxon>Apiales</taxon>
        <taxon>Apiaceae</taxon>
        <taxon>Apioideae</taxon>
        <taxon>apioid superclade</taxon>
        <taxon>Tordylieae</taxon>
        <taxon>Tordyliinae</taxon>
        <taxon>Heracleum</taxon>
    </lineage>
</organism>
<keyword evidence="4 11" id="KW-0349">Heme</keyword>
<dbReference type="SUPFAM" id="SSF48264">
    <property type="entry name" value="Cytochrome P450"/>
    <property type="match status" value="1"/>
</dbReference>
<dbReference type="PANTHER" id="PTHR47955">
    <property type="entry name" value="CYTOCHROME P450 FAMILY 71 PROTEIN"/>
    <property type="match status" value="1"/>
</dbReference>
<keyword evidence="13" id="KW-0812">Transmembrane</keyword>
<dbReference type="InterPro" id="IPR036396">
    <property type="entry name" value="Cyt_P450_sf"/>
</dbReference>
<reference evidence="14" key="2">
    <citation type="submission" date="2023-05" db="EMBL/GenBank/DDBJ databases">
        <authorList>
            <person name="Schelkunov M.I."/>
        </authorList>
    </citation>
    <scope>NUCLEOTIDE SEQUENCE</scope>
    <source>
        <strain evidence="14">Hsosn_3</strain>
        <tissue evidence="14">Leaf</tissue>
    </source>
</reference>
<dbReference type="GO" id="GO:0004497">
    <property type="term" value="F:monooxygenase activity"/>
    <property type="evidence" value="ECO:0007669"/>
    <property type="project" value="UniProtKB-KW"/>
</dbReference>
<proteinExistence type="inferred from homology"/>
<dbReference type="PROSITE" id="PS00086">
    <property type="entry name" value="CYTOCHROME_P450"/>
    <property type="match status" value="1"/>
</dbReference>
<evidence type="ECO:0000256" key="11">
    <source>
        <dbReference type="PIRSR" id="PIRSR602403-1"/>
    </source>
</evidence>
<name>A0AAD8M766_9APIA</name>
<dbReference type="InterPro" id="IPR017972">
    <property type="entry name" value="Cyt_P450_CS"/>
</dbReference>
<sequence>MTMLLEQHPCFQAFFVLFFVTVFVYRCLFFKKETLKVQPPSPPKFPIIGNLHQLRRDRHITLRSWAQKYGPLMLIHLGIGKKYEGGKGAAFKKLLGQLSELLSYSGVGIYVPWLHWVENFTGFNRRVEKVAKQLDDFLEGVVTDHGVALKNDGAVNQDFVSILLENWKQNTDNSFSIDKDSIKAVTLDMFIAGTNTTSSTLEWTMAMLMKNPDIMSKLQNEVRTIGGGKTKISEDDLEKMHYLKAVIKESMRINTPTPILLREAREDVKVMGYDIKSRTRVFINVWAIARDPALWDKPEEFRPERFLNNLIDYKGLHFEYLPFGAGRRSCPGMRFAMAVNELALANVVNMFDFALPDGKTTEDLDLTGASGIAVGKKSPLMVVANPHF</sequence>
<evidence type="ECO:0000256" key="4">
    <source>
        <dbReference type="ARBA" id="ARBA00022617"/>
    </source>
</evidence>
<dbReference type="InterPro" id="IPR002403">
    <property type="entry name" value="Cyt_P450_E_grp-IV"/>
</dbReference>
<feature type="binding site" description="axial binding residue" evidence="11">
    <location>
        <position position="330"/>
    </location>
    <ligand>
        <name>heme</name>
        <dbReference type="ChEBI" id="CHEBI:30413"/>
    </ligand>
    <ligandPart>
        <name>Fe</name>
        <dbReference type="ChEBI" id="CHEBI:18248"/>
    </ligandPart>
</feature>
<evidence type="ECO:0000256" key="2">
    <source>
        <dbReference type="ARBA" id="ARBA00004111"/>
    </source>
</evidence>
<comment type="similarity">
    <text evidence="3 12">Belongs to the cytochrome P450 family.</text>
</comment>
<keyword evidence="13" id="KW-1133">Transmembrane helix</keyword>
<keyword evidence="5 11" id="KW-0479">Metal-binding</keyword>
<evidence type="ECO:0000313" key="14">
    <source>
        <dbReference type="EMBL" id="KAK1363181.1"/>
    </source>
</evidence>
<dbReference type="Gene3D" id="1.10.630.10">
    <property type="entry name" value="Cytochrome P450"/>
    <property type="match status" value="2"/>
</dbReference>
<comment type="caution">
    <text evidence="14">The sequence shown here is derived from an EMBL/GenBank/DDBJ whole genome shotgun (WGS) entry which is preliminary data.</text>
</comment>
<keyword evidence="6" id="KW-0256">Endoplasmic reticulum</keyword>
<protein>
    <submittedName>
        <fullName evidence="14">Psoralen synthase</fullName>
    </submittedName>
</protein>
<evidence type="ECO:0000256" key="9">
    <source>
        <dbReference type="ARBA" id="ARBA00023004"/>
    </source>
</evidence>
<keyword evidence="7" id="KW-0492">Microsome</keyword>
<gene>
    <name evidence="14" type="ORF">POM88_038742</name>
</gene>
<dbReference type="FunFam" id="1.10.630.10:FF:000126">
    <property type="entry name" value="Predicted protein"/>
    <property type="match status" value="1"/>
</dbReference>
<dbReference type="Proteomes" id="UP001237642">
    <property type="component" value="Unassembled WGS sequence"/>
</dbReference>
<dbReference type="AlphaFoldDB" id="A0AAD8M766"/>
<dbReference type="Pfam" id="PF00067">
    <property type="entry name" value="p450"/>
    <property type="match status" value="1"/>
</dbReference>
<evidence type="ECO:0000256" key="13">
    <source>
        <dbReference type="SAM" id="Phobius"/>
    </source>
</evidence>
<dbReference type="InterPro" id="IPR001128">
    <property type="entry name" value="Cyt_P450"/>
</dbReference>